<evidence type="ECO:0000259" key="2">
    <source>
        <dbReference type="Pfam" id="PF04194"/>
    </source>
</evidence>
<organism evidence="3 4">
    <name type="scientific">Macleaya cordata</name>
    <name type="common">Five-seeded plume-poppy</name>
    <name type="synonym">Bocconia cordata</name>
    <dbReference type="NCBI Taxonomy" id="56857"/>
    <lineage>
        <taxon>Eukaryota</taxon>
        <taxon>Viridiplantae</taxon>
        <taxon>Streptophyta</taxon>
        <taxon>Embryophyta</taxon>
        <taxon>Tracheophyta</taxon>
        <taxon>Spermatophyta</taxon>
        <taxon>Magnoliopsida</taxon>
        <taxon>Ranunculales</taxon>
        <taxon>Papaveraceae</taxon>
        <taxon>Papaveroideae</taxon>
        <taxon>Macleaya</taxon>
    </lineage>
</organism>
<dbReference type="InterPro" id="IPR007320">
    <property type="entry name" value="PDCD2_C"/>
</dbReference>
<gene>
    <name evidence="3" type="ORF">BVC80_339g33</name>
</gene>
<evidence type="ECO:0000313" key="3">
    <source>
        <dbReference type="EMBL" id="OVA08110.1"/>
    </source>
</evidence>
<name>A0A200QCE1_MACCD</name>
<evidence type="ECO:0000313" key="4">
    <source>
        <dbReference type="Proteomes" id="UP000195402"/>
    </source>
</evidence>
<evidence type="ECO:0000256" key="1">
    <source>
        <dbReference type="SAM" id="MobiDB-lite"/>
    </source>
</evidence>
<protein>
    <submittedName>
        <fullName evidence="3">Programmed cell death protein 2</fullName>
    </submittedName>
</protein>
<dbReference type="GO" id="GO:0005737">
    <property type="term" value="C:cytoplasm"/>
    <property type="evidence" value="ECO:0007669"/>
    <property type="project" value="InterPro"/>
</dbReference>
<dbReference type="FunCoup" id="A0A200QCE1">
    <property type="interactions" value="1232"/>
</dbReference>
<dbReference type="Pfam" id="PF04194">
    <property type="entry name" value="PDCD2_C"/>
    <property type="match status" value="1"/>
</dbReference>
<dbReference type="OrthoDB" id="366284at2759"/>
<feature type="region of interest" description="Disordered" evidence="1">
    <location>
        <begin position="152"/>
        <end position="177"/>
    </location>
</feature>
<sequence>MGEVILGMPGPWAEDYHESADHYTTKIGGLPDWPIEEVDIRSDLLECRACGSSLCLVMQVYAPISHDSLKIEERIIYVFGCVKPKCANDPFSWRTVRVQKSFSEEESRPAVQEVAPSTSSSGLDSNSNWLDVEDDDLNNEDVDLEELGRALSEAASQASHSKKQNDQQSESTAKGLPVRKIRMLGDANRPVIPCFYIYSQEESSSGAVGAVGTNLASLSLMDNRNDPDDHKEEETWEEEGYEYDRALYVDRTYLKFKKRMDAHPGQCFRYSYGGKPLLATREIEEPGKCGLCSGPRHYEMQLMPPLLFFLREASDDSSTQSPEDWNWMTLIVYTCSKSCSPPLDSSNGWTVAEEAVIVQFEKSLQGSTRVGYLS</sequence>
<dbReference type="OMA" id="MPGPWAD"/>
<keyword evidence="4" id="KW-1185">Reference proteome</keyword>
<comment type="caution">
    <text evidence="3">The sequence shown here is derived from an EMBL/GenBank/DDBJ whole genome shotgun (WGS) entry which is preliminary data.</text>
</comment>
<dbReference type="EMBL" id="MVGT01002360">
    <property type="protein sequence ID" value="OVA08110.1"/>
    <property type="molecule type" value="Genomic_DNA"/>
</dbReference>
<accession>A0A200QCE1</accession>
<proteinExistence type="predicted"/>
<feature type="region of interest" description="Disordered" evidence="1">
    <location>
        <begin position="104"/>
        <end position="134"/>
    </location>
</feature>
<feature type="compositionally biased region" description="Low complexity" evidence="1">
    <location>
        <begin position="117"/>
        <end position="127"/>
    </location>
</feature>
<feature type="domain" description="Programmed cell death protein 2 C-terminal" evidence="2">
    <location>
        <begin position="250"/>
        <end position="359"/>
    </location>
</feature>
<reference evidence="3 4" key="1">
    <citation type="journal article" date="2017" name="Mol. Plant">
        <title>The Genome of Medicinal Plant Macleaya cordata Provides New Insights into Benzylisoquinoline Alkaloids Metabolism.</title>
        <authorList>
            <person name="Liu X."/>
            <person name="Liu Y."/>
            <person name="Huang P."/>
            <person name="Ma Y."/>
            <person name="Qing Z."/>
            <person name="Tang Q."/>
            <person name="Cao H."/>
            <person name="Cheng P."/>
            <person name="Zheng Y."/>
            <person name="Yuan Z."/>
            <person name="Zhou Y."/>
            <person name="Liu J."/>
            <person name="Tang Z."/>
            <person name="Zhuo Y."/>
            <person name="Zhang Y."/>
            <person name="Yu L."/>
            <person name="Huang J."/>
            <person name="Yang P."/>
            <person name="Peng Q."/>
            <person name="Zhang J."/>
            <person name="Jiang W."/>
            <person name="Zhang Z."/>
            <person name="Lin K."/>
            <person name="Ro D.K."/>
            <person name="Chen X."/>
            <person name="Xiong X."/>
            <person name="Shang Y."/>
            <person name="Huang S."/>
            <person name="Zeng J."/>
        </authorList>
    </citation>
    <scope>NUCLEOTIDE SEQUENCE [LARGE SCALE GENOMIC DNA]</scope>
    <source>
        <strain evidence="4">cv. BLH2017</strain>
        <tissue evidence="3">Root</tissue>
    </source>
</reference>
<dbReference type="Proteomes" id="UP000195402">
    <property type="component" value="Unassembled WGS sequence"/>
</dbReference>
<dbReference type="PANTHER" id="PTHR47762">
    <property type="entry name" value="OSJNBB0079B02.4 PROTEIN"/>
    <property type="match status" value="1"/>
</dbReference>
<dbReference type="AlphaFoldDB" id="A0A200QCE1"/>
<dbReference type="InParanoid" id="A0A200QCE1"/>
<dbReference type="PANTHER" id="PTHR47762:SF2">
    <property type="entry name" value="OS04G0640800 PROTEIN"/>
    <property type="match status" value="1"/>
</dbReference>